<evidence type="ECO:0000313" key="2">
    <source>
        <dbReference type="Proteomes" id="UP000256269"/>
    </source>
</evidence>
<dbReference type="EMBL" id="QUNO01000006">
    <property type="protein sequence ID" value="REH47046.1"/>
    <property type="molecule type" value="Genomic_DNA"/>
</dbReference>
<dbReference type="RefSeq" id="WP_147328540.1">
    <property type="nucleotide sequence ID" value="NZ_CP144375.1"/>
</dbReference>
<evidence type="ECO:0000313" key="1">
    <source>
        <dbReference type="EMBL" id="REH47046.1"/>
    </source>
</evidence>
<dbReference type="Proteomes" id="UP000256269">
    <property type="component" value="Unassembled WGS sequence"/>
</dbReference>
<keyword evidence="2" id="KW-1185">Reference proteome</keyword>
<protein>
    <recommendedName>
        <fullName evidence="3">NACHT domain-containing protein</fullName>
    </recommendedName>
</protein>
<accession>A0A3E0HLG2</accession>
<name>A0A3E0HLG2_9PSEU</name>
<comment type="caution">
    <text evidence="1">The sequence shown here is derived from an EMBL/GenBank/DDBJ whole genome shotgun (WGS) entry which is preliminary data.</text>
</comment>
<dbReference type="PANTHER" id="PTHR46844:SF1">
    <property type="entry name" value="SLR5058 PROTEIN"/>
    <property type="match status" value="1"/>
</dbReference>
<dbReference type="InterPro" id="IPR027417">
    <property type="entry name" value="P-loop_NTPase"/>
</dbReference>
<dbReference type="SUPFAM" id="SSF52540">
    <property type="entry name" value="P-loop containing nucleoside triphosphate hydrolases"/>
    <property type="match status" value="1"/>
</dbReference>
<proteinExistence type="predicted"/>
<organism evidence="1 2">
    <name type="scientific">Kutzneria buriramensis</name>
    <dbReference type="NCBI Taxonomy" id="1045776"/>
    <lineage>
        <taxon>Bacteria</taxon>
        <taxon>Bacillati</taxon>
        <taxon>Actinomycetota</taxon>
        <taxon>Actinomycetes</taxon>
        <taxon>Pseudonocardiales</taxon>
        <taxon>Pseudonocardiaceae</taxon>
        <taxon>Kutzneria</taxon>
    </lineage>
</organism>
<gene>
    <name evidence="1" type="ORF">BCF44_106210</name>
</gene>
<evidence type="ECO:0008006" key="3">
    <source>
        <dbReference type="Google" id="ProtNLM"/>
    </source>
</evidence>
<sequence>MSGFNLDALGDNQFESLSQALLKEVIGNGTITFGAGPDGGREATFSGTAPYPSKTETWDGEWIFQAKFHDTNLLGVEKARKKVLADLEGELQKITQKYKRRCDNYILITNVPLTPYPDTGTLDKIIEQISPKYRKLVKNIHVWGFDDVSRMLEKYVGVRTSYLHLIVPGDVIAELLAERKERLSELAITVQAFLAGTFNRDQYAQLEQAGDVKDPVRIQQVFFELNSRLEVGAPVGVITREAASRFGDLQVRIGDYAAYPTLRLLLTDSLQRVVLVGGPGEGKSTIGQYLAQLHRASLLGKDIAINPLYLPLIPRIPLRVILRDFAQWLGENSDAEQKSLQSLDEYLCEHIRQNCSRSIDAQALHTVIRANPTLLILDGLDEVTDPALQKLLLDRVEEFTQRCVDVLRADMQVLATTRPTGYTDQFDPHRFLHLRLTSLESPQIRDYVNRWIAARDLEYGKAKRLRENIEECLHDEQIRPLMNTPLQVTILVLIISNGGTPPRQREALFDEYLEVIYKRETAKGRNIISSNKELLIGLHKYIGYILHEESTKASATKSYLERKSYERLVSTYLKHFDPYSSKETRDKQFNGITKESNERLVLIVEPHKDAFGFELRSLQEFFAACHLADTSVDTNQRYSRFEKIGSLTHWRNVALFFAGRVGRSFSGESAGLIEVCRDYDTRMPDVFVRRGSLLALELAVDKAFGPNRRLQRSLLEVGLRILETDLSLRRMSIVSELIMRLPEEDLHDLVGPLLMEKVNTLAPQRLGNVLYMSMKVSKEADLINVAVSKMKSGNDTDYSLLKNCLTSPQRVSLEAERVAEIFEKVGIERVSELVVADGLGSIGDSFRALANASNSATTVELAKRTISMLSPSVAISLVEGEALTEEVKNTWPSDVGLAIIQAFATLIYFLAPRYSTFRRSQLRGNVKSVEAGDLHIPHEVIAGQIDRYCRSMALAPGRPEVAVFWVVHLALGKPTRGTVRKCVSYFQETGNDAFVCAVTMAASSNRWVIPDFLRGVALQGGHPNLGELYRVVASFSGTNGRIRFSKHAEAVWRYFVDSPKNGVRQAIRFALGLDVQLDKFVSLEFKQAFVLDDLLLSTVLQDSGPQRGVDCRVECGELIERLRTGAPFTQLVAAFLDRSSLVVGNKSTEWREIRVKYLHYLLANLDGELSKQALFGWLADGLANGEVERDLMLDCLSCIGRMELHSRLGQVVVRGWNRKGWQKVVRKMLEVYVDSTMDMDVRRGAGRTIVRLCETAAGPVPMQYRISGTAVRFSGFADLHRSIIMLNDLDHRKVCTALFLVRYPQGYKDWELLKALFVEIDDLGQMDMLRNLGSRILADHGRRIQWIELLCELIPLVSYSELRSEMVEWLEMLQAMEEQSLRAFEDDLGLPLQDV</sequence>
<reference evidence="1 2" key="1">
    <citation type="submission" date="2018-08" db="EMBL/GenBank/DDBJ databases">
        <title>Genomic Encyclopedia of Archaeal and Bacterial Type Strains, Phase II (KMG-II): from individual species to whole genera.</title>
        <authorList>
            <person name="Goeker M."/>
        </authorList>
    </citation>
    <scope>NUCLEOTIDE SEQUENCE [LARGE SCALE GENOMIC DNA]</scope>
    <source>
        <strain evidence="1 2">DSM 45791</strain>
    </source>
</reference>
<dbReference type="PANTHER" id="PTHR46844">
    <property type="entry name" value="SLR5058 PROTEIN"/>
    <property type="match status" value="1"/>
</dbReference>
<dbReference type="OrthoDB" id="5379188at2"/>
<dbReference type="Gene3D" id="3.40.50.300">
    <property type="entry name" value="P-loop containing nucleotide triphosphate hydrolases"/>
    <property type="match status" value="1"/>
</dbReference>